<organism evidence="1 2">
    <name type="scientific">Leptotrichia trevisanii</name>
    <dbReference type="NCBI Taxonomy" id="109328"/>
    <lineage>
        <taxon>Bacteria</taxon>
        <taxon>Fusobacteriati</taxon>
        <taxon>Fusobacteriota</taxon>
        <taxon>Fusobacteriia</taxon>
        <taxon>Fusobacteriales</taxon>
        <taxon>Leptotrichiaceae</taxon>
        <taxon>Leptotrichia</taxon>
    </lineage>
</organism>
<dbReference type="AlphaFoldDB" id="A0A510KRD3"/>
<name>A0A510KRD3_9FUSO</name>
<proteinExistence type="predicted"/>
<accession>A0A510KRD3</accession>
<gene>
    <name evidence="1" type="ORF">JMUB3935_1532</name>
</gene>
<dbReference type="EMBL" id="AP019840">
    <property type="protein sequence ID" value="BBM52553.1"/>
    <property type="molecule type" value="Genomic_DNA"/>
</dbReference>
<reference evidence="1 2" key="1">
    <citation type="submission" date="2019-07" db="EMBL/GenBank/DDBJ databases">
        <title>Complete Genome Sequence of Leptotrichia trevisanii Strain JMUB3935.</title>
        <authorList>
            <person name="Watanabe S."/>
            <person name="Cui L."/>
        </authorList>
    </citation>
    <scope>NUCLEOTIDE SEQUENCE [LARGE SCALE GENOMIC DNA]</scope>
    <source>
        <strain evidence="1 2">JMUB3935</strain>
    </source>
</reference>
<protein>
    <submittedName>
        <fullName evidence="1">Uncharacterized protein</fullName>
    </submittedName>
</protein>
<dbReference type="RefSeq" id="WP_172619092.1">
    <property type="nucleotide sequence ID" value="NZ_AP019840.1"/>
</dbReference>
<evidence type="ECO:0000313" key="2">
    <source>
        <dbReference type="Proteomes" id="UP000321378"/>
    </source>
</evidence>
<dbReference type="Proteomes" id="UP000321378">
    <property type="component" value="Chromosome"/>
</dbReference>
<evidence type="ECO:0000313" key="1">
    <source>
        <dbReference type="EMBL" id="BBM52553.1"/>
    </source>
</evidence>
<sequence>MTSEKKSIYYFGLKDLSANELKKGFSEMVRNRIEKGFPTVAEIRRESLIVGEEKCI</sequence>